<dbReference type="Proteomes" id="UP000735302">
    <property type="component" value="Unassembled WGS sequence"/>
</dbReference>
<dbReference type="EMBL" id="BLXT01003657">
    <property type="protein sequence ID" value="GFO02867.1"/>
    <property type="molecule type" value="Genomic_DNA"/>
</dbReference>
<gene>
    <name evidence="1" type="ORF">PoB_002937200</name>
</gene>
<evidence type="ECO:0000313" key="1">
    <source>
        <dbReference type="EMBL" id="GFO02867.1"/>
    </source>
</evidence>
<sequence length="112" mass="12451">MKTGGSLSHRIFRHELAKQLTSMAPMCPRLDRLPPVVEVGESSLFQLTALHFLQSILPRPGAKKQRPQRDCVVCTKPGNRKQSCFECPSCDVCLHLEPASNCIICGKIIRGH</sequence>
<comment type="caution">
    <text evidence="1">The sequence shown here is derived from an EMBL/GenBank/DDBJ whole genome shotgun (WGS) entry which is preliminary data.</text>
</comment>
<proteinExistence type="predicted"/>
<protein>
    <recommendedName>
        <fullName evidence="3">PiggyBac transposable element-derived protein 4 C-terminal zinc-ribbon domain-containing protein</fullName>
    </recommendedName>
</protein>
<name>A0AAV4A7H8_9GAST</name>
<keyword evidence="2" id="KW-1185">Reference proteome</keyword>
<accession>A0AAV4A7H8</accession>
<evidence type="ECO:0008006" key="3">
    <source>
        <dbReference type="Google" id="ProtNLM"/>
    </source>
</evidence>
<evidence type="ECO:0000313" key="2">
    <source>
        <dbReference type="Proteomes" id="UP000735302"/>
    </source>
</evidence>
<dbReference type="AlphaFoldDB" id="A0AAV4A7H8"/>
<organism evidence="1 2">
    <name type="scientific">Plakobranchus ocellatus</name>
    <dbReference type="NCBI Taxonomy" id="259542"/>
    <lineage>
        <taxon>Eukaryota</taxon>
        <taxon>Metazoa</taxon>
        <taxon>Spiralia</taxon>
        <taxon>Lophotrochozoa</taxon>
        <taxon>Mollusca</taxon>
        <taxon>Gastropoda</taxon>
        <taxon>Heterobranchia</taxon>
        <taxon>Euthyneura</taxon>
        <taxon>Panpulmonata</taxon>
        <taxon>Sacoglossa</taxon>
        <taxon>Placobranchoidea</taxon>
        <taxon>Plakobranchidae</taxon>
        <taxon>Plakobranchus</taxon>
    </lineage>
</organism>
<reference evidence="1 2" key="1">
    <citation type="journal article" date="2021" name="Elife">
        <title>Chloroplast acquisition without the gene transfer in kleptoplastic sea slugs, Plakobranchus ocellatus.</title>
        <authorList>
            <person name="Maeda T."/>
            <person name="Takahashi S."/>
            <person name="Yoshida T."/>
            <person name="Shimamura S."/>
            <person name="Takaki Y."/>
            <person name="Nagai Y."/>
            <person name="Toyoda A."/>
            <person name="Suzuki Y."/>
            <person name="Arimoto A."/>
            <person name="Ishii H."/>
            <person name="Satoh N."/>
            <person name="Nishiyama T."/>
            <person name="Hasebe M."/>
            <person name="Maruyama T."/>
            <person name="Minagawa J."/>
            <person name="Obokata J."/>
            <person name="Shigenobu S."/>
        </authorList>
    </citation>
    <scope>NUCLEOTIDE SEQUENCE [LARGE SCALE GENOMIC DNA]</scope>
</reference>